<comment type="cofactor">
    <cofactor evidence="11">
        <name>Mg(2+)</name>
        <dbReference type="ChEBI" id="CHEBI:18420"/>
    </cofactor>
    <cofactor evidence="11">
        <name>Mn(2+)</name>
        <dbReference type="ChEBI" id="CHEBI:29035"/>
    </cofactor>
    <text evidence="11">Magnesium. Can also use manganese.</text>
</comment>
<evidence type="ECO:0000256" key="3">
    <source>
        <dbReference type="ARBA" id="ARBA00022630"/>
    </source>
</evidence>
<feature type="binding site" evidence="11">
    <location>
        <position position="138"/>
    </location>
    <ligand>
        <name>Mg(2+)</name>
        <dbReference type="ChEBI" id="CHEBI:18420"/>
    </ligand>
</feature>
<keyword evidence="5 10" id="KW-0479">Metal-binding</keyword>
<evidence type="ECO:0000313" key="12">
    <source>
        <dbReference type="EMBL" id="HCB74586.1"/>
    </source>
</evidence>
<dbReference type="AlphaFoldDB" id="A0A3D0W796"/>
<comment type="similarity">
    <text evidence="10">Belongs to the ApbE family.</text>
</comment>
<keyword evidence="6 10" id="KW-0274">FAD</keyword>
<dbReference type="InterPro" id="IPR024932">
    <property type="entry name" value="ApbE"/>
</dbReference>
<comment type="caution">
    <text evidence="12">The sequence shown here is derived from an EMBL/GenBank/DDBJ whole genome shotgun (WGS) entry which is preliminary data.</text>
</comment>
<feature type="binding site" evidence="11">
    <location>
        <position position="247"/>
    </location>
    <ligand>
        <name>Mg(2+)</name>
        <dbReference type="ChEBI" id="CHEBI:18420"/>
    </ligand>
</feature>
<organism evidence="12 13">
    <name type="scientific">Sphingomonas bacterium</name>
    <dbReference type="NCBI Taxonomy" id="1895847"/>
    <lineage>
        <taxon>Bacteria</taxon>
        <taxon>Pseudomonadati</taxon>
        <taxon>Pseudomonadota</taxon>
        <taxon>Alphaproteobacteria</taxon>
        <taxon>Sphingomonadales</taxon>
        <taxon>Sphingomonadaceae</taxon>
        <taxon>Sphingomonas</taxon>
    </lineage>
</organism>
<comment type="catalytic activity">
    <reaction evidence="9 10">
        <text>L-threonyl-[protein] + FAD = FMN-L-threonyl-[protein] + AMP + H(+)</text>
        <dbReference type="Rhea" id="RHEA:36847"/>
        <dbReference type="Rhea" id="RHEA-COMP:11060"/>
        <dbReference type="Rhea" id="RHEA-COMP:11061"/>
        <dbReference type="ChEBI" id="CHEBI:15378"/>
        <dbReference type="ChEBI" id="CHEBI:30013"/>
        <dbReference type="ChEBI" id="CHEBI:57692"/>
        <dbReference type="ChEBI" id="CHEBI:74257"/>
        <dbReference type="ChEBI" id="CHEBI:456215"/>
        <dbReference type="EC" id="2.7.1.180"/>
    </reaction>
</comment>
<keyword evidence="3 10" id="KW-0285">Flavoprotein</keyword>
<feature type="binding site" evidence="11">
    <location>
        <position position="243"/>
    </location>
    <ligand>
        <name>Mg(2+)</name>
        <dbReference type="ChEBI" id="CHEBI:18420"/>
    </ligand>
</feature>
<dbReference type="EMBL" id="DOYJ01000005">
    <property type="protein sequence ID" value="HCB74586.1"/>
    <property type="molecule type" value="Genomic_DNA"/>
</dbReference>
<dbReference type="GO" id="GO:0046872">
    <property type="term" value="F:metal ion binding"/>
    <property type="evidence" value="ECO:0007669"/>
    <property type="project" value="UniProtKB-UniRule"/>
</dbReference>
<accession>A0A3D0W796</accession>
<evidence type="ECO:0000256" key="6">
    <source>
        <dbReference type="ARBA" id="ARBA00022827"/>
    </source>
</evidence>
<gene>
    <name evidence="12" type="ORF">DEP91_00135</name>
</gene>
<keyword evidence="4 10" id="KW-0808">Transferase</keyword>
<dbReference type="Pfam" id="PF02424">
    <property type="entry name" value="ApbE"/>
    <property type="match status" value="1"/>
</dbReference>
<evidence type="ECO:0000256" key="1">
    <source>
        <dbReference type="ARBA" id="ARBA00011955"/>
    </source>
</evidence>
<evidence type="ECO:0000256" key="11">
    <source>
        <dbReference type="PIRSR" id="PIRSR006268-2"/>
    </source>
</evidence>
<dbReference type="EC" id="2.7.1.180" evidence="1 10"/>
<dbReference type="GO" id="GO:0016740">
    <property type="term" value="F:transferase activity"/>
    <property type="evidence" value="ECO:0007669"/>
    <property type="project" value="UniProtKB-UniRule"/>
</dbReference>
<evidence type="ECO:0000256" key="9">
    <source>
        <dbReference type="ARBA" id="ARBA00048540"/>
    </source>
</evidence>
<dbReference type="PIRSF" id="PIRSF006268">
    <property type="entry name" value="ApbE"/>
    <property type="match status" value="1"/>
</dbReference>
<name>A0A3D0W796_9SPHN</name>
<evidence type="ECO:0000256" key="10">
    <source>
        <dbReference type="PIRNR" id="PIRNR006268"/>
    </source>
</evidence>
<dbReference type="InterPro" id="IPR003374">
    <property type="entry name" value="ApbE-like_sf"/>
</dbReference>
<proteinExistence type="inferred from homology"/>
<evidence type="ECO:0000256" key="8">
    <source>
        <dbReference type="ARBA" id="ARBA00031306"/>
    </source>
</evidence>
<dbReference type="SUPFAM" id="SSF143631">
    <property type="entry name" value="ApbE-like"/>
    <property type="match status" value="1"/>
</dbReference>
<reference evidence="12 13" key="1">
    <citation type="journal article" date="2018" name="Nat. Biotechnol.">
        <title>A standardized bacterial taxonomy based on genome phylogeny substantially revises the tree of life.</title>
        <authorList>
            <person name="Parks D.H."/>
            <person name="Chuvochina M."/>
            <person name="Waite D.W."/>
            <person name="Rinke C."/>
            <person name="Skarshewski A."/>
            <person name="Chaumeil P.A."/>
            <person name="Hugenholtz P."/>
        </authorList>
    </citation>
    <scope>NUCLEOTIDE SEQUENCE [LARGE SCALE GENOMIC DNA]</scope>
    <source>
        <strain evidence="12">UBA9015</strain>
    </source>
</reference>
<evidence type="ECO:0000256" key="2">
    <source>
        <dbReference type="ARBA" id="ARBA00016337"/>
    </source>
</evidence>
<dbReference type="PANTHER" id="PTHR30040">
    <property type="entry name" value="THIAMINE BIOSYNTHESIS LIPOPROTEIN APBE"/>
    <property type="match status" value="1"/>
</dbReference>
<evidence type="ECO:0000313" key="13">
    <source>
        <dbReference type="Proteomes" id="UP000262699"/>
    </source>
</evidence>
<keyword evidence="7 10" id="KW-0460">Magnesium</keyword>
<sequence length="286" mass="30324">MGTTWRVLYAARHAPPGEVQAAIDTRLAELVAALSHWQPDSALCRFNRTAGEWVTLPRDLARVVDAGLHLARVSGGTFDPAIGALVDLWGFGPPGPMPVPSDAAIDSARSVSGWHRLEWDRDGRRLRQPGGLQLDLSGIAKGYAADELADLLGRMGIGHCLVEVGGELVGRGIRPDGEPWWVDLEAPPGPALPPLRIALHQMGVATSGDYVRGAHSIDPRTGRAPDNGVISVSVVAWTAMAADAIATAIAIAWPDLSALEPLRPAARIATRTVEVLTAPLRAMIDD</sequence>
<protein>
    <recommendedName>
        <fullName evidence="2 10">FAD:protein FMN transferase</fullName>
        <ecNumber evidence="1 10">2.7.1.180</ecNumber>
    </recommendedName>
    <alternativeName>
        <fullName evidence="8 10">Flavin transferase</fullName>
    </alternativeName>
</protein>
<dbReference type="PANTHER" id="PTHR30040:SF2">
    <property type="entry name" value="FAD:PROTEIN FMN TRANSFERASE"/>
    <property type="match status" value="1"/>
</dbReference>
<evidence type="ECO:0000256" key="4">
    <source>
        <dbReference type="ARBA" id="ARBA00022679"/>
    </source>
</evidence>
<dbReference type="Proteomes" id="UP000262699">
    <property type="component" value="Unassembled WGS sequence"/>
</dbReference>
<evidence type="ECO:0000256" key="7">
    <source>
        <dbReference type="ARBA" id="ARBA00022842"/>
    </source>
</evidence>
<evidence type="ECO:0000256" key="5">
    <source>
        <dbReference type="ARBA" id="ARBA00022723"/>
    </source>
</evidence>
<dbReference type="Gene3D" id="3.10.520.10">
    <property type="entry name" value="ApbE-like domains"/>
    <property type="match status" value="1"/>
</dbReference>